<proteinExistence type="predicted"/>
<evidence type="ECO:0000313" key="2">
    <source>
        <dbReference type="Proteomes" id="UP000050424"/>
    </source>
</evidence>
<keyword evidence="2" id="KW-1185">Reference proteome</keyword>
<reference evidence="1 2" key="1">
    <citation type="submission" date="2015-09" db="EMBL/GenBank/DDBJ databases">
        <title>Draft genome of a European isolate of the apple canker pathogen Neonectria ditissima.</title>
        <authorList>
            <person name="Gomez-Cortecero A."/>
            <person name="Harrison R.J."/>
            <person name="Armitage A.D."/>
        </authorList>
    </citation>
    <scope>NUCLEOTIDE SEQUENCE [LARGE SCALE GENOMIC DNA]</scope>
    <source>
        <strain evidence="1 2">R09/05</strain>
    </source>
</reference>
<dbReference type="OrthoDB" id="5068804at2759"/>
<sequence length="162" mass="18404">MASSVSPTGPLFEEHQVSSSVSADESPRFFKEHGIFYQASDTIGRLVEEVQPGVDGLKHFKATLLQDLRAKRILEPFLEKPPKLYYALASDPGHYFASTTEDNQDHRPVVYMWRAGTELEFFDKSHTESKGVRAANGMMETPYRFLRNKYGLENKVRMEKGG</sequence>
<name>A0A0P7BHE1_9HYPO</name>
<dbReference type="EMBL" id="LKCW01000096">
    <property type="protein sequence ID" value="KPM39870.1"/>
    <property type="molecule type" value="Genomic_DNA"/>
</dbReference>
<organism evidence="1 2">
    <name type="scientific">Neonectria ditissima</name>
    <dbReference type="NCBI Taxonomy" id="78410"/>
    <lineage>
        <taxon>Eukaryota</taxon>
        <taxon>Fungi</taxon>
        <taxon>Dikarya</taxon>
        <taxon>Ascomycota</taxon>
        <taxon>Pezizomycotina</taxon>
        <taxon>Sordariomycetes</taxon>
        <taxon>Hypocreomycetidae</taxon>
        <taxon>Hypocreales</taxon>
        <taxon>Nectriaceae</taxon>
        <taxon>Neonectria</taxon>
    </lineage>
</organism>
<protein>
    <recommendedName>
        <fullName evidence="3">TauD/TfdA-like domain-containing protein</fullName>
    </recommendedName>
</protein>
<evidence type="ECO:0008006" key="3">
    <source>
        <dbReference type="Google" id="ProtNLM"/>
    </source>
</evidence>
<evidence type="ECO:0000313" key="1">
    <source>
        <dbReference type="EMBL" id="KPM39870.1"/>
    </source>
</evidence>
<gene>
    <name evidence="1" type="ORF">AK830_g6704</name>
</gene>
<dbReference type="AlphaFoldDB" id="A0A0P7BHE1"/>
<dbReference type="Proteomes" id="UP000050424">
    <property type="component" value="Unassembled WGS sequence"/>
</dbReference>
<accession>A0A0P7BHE1</accession>
<comment type="caution">
    <text evidence="1">The sequence shown here is derived from an EMBL/GenBank/DDBJ whole genome shotgun (WGS) entry which is preliminary data.</text>
</comment>